<reference evidence="2 3" key="1">
    <citation type="journal article" date="2013" name="Curr. Biol.">
        <title>The Genome of the Foraminiferan Reticulomyxa filosa.</title>
        <authorList>
            <person name="Glockner G."/>
            <person name="Hulsmann N."/>
            <person name="Schleicher M."/>
            <person name="Noegel A.A."/>
            <person name="Eichinger L."/>
            <person name="Gallinger C."/>
            <person name="Pawlowski J."/>
            <person name="Sierra R."/>
            <person name="Euteneuer U."/>
            <person name="Pillet L."/>
            <person name="Moustafa A."/>
            <person name="Platzer M."/>
            <person name="Groth M."/>
            <person name="Szafranski K."/>
            <person name="Schliwa M."/>
        </authorList>
    </citation>
    <scope>NUCLEOTIDE SEQUENCE [LARGE SCALE GENOMIC DNA]</scope>
</reference>
<dbReference type="EMBL" id="ASPP01027585">
    <property type="protein sequence ID" value="ETO06011.1"/>
    <property type="molecule type" value="Genomic_DNA"/>
</dbReference>
<protein>
    <submittedName>
        <fullName evidence="2">Uncharacterized protein</fullName>
    </submittedName>
</protein>
<name>X6LXC9_RETFI</name>
<keyword evidence="1" id="KW-0812">Transmembrane</keyword>
<comment type="caution">
    <text evidence="2">The sequence shown here is derived from an EMBL/GenBank/DDBJ whole genome shotgun (WGS) entry which is preliminary data.</text>
</comment>
<feature type="transmembrane region" description="Helical" evidence="1">
    <location>
        <begin position="60"/>
        <end position="78"/>
    </location>
</feature>
<keyword evidence="3" id="KW-1185">Reference proteome</keyword>
<keyword evidence="1" id="KW-0472">Membrane</keyword>
<gene>
    <name evidence="2" type="ORF">RFI_31386</name>
</gene>
<sequence>MKKGNRNPNGSEVQMILDEIWYFYGQIMEYVAWLKIRQRHVANNCLELAVKYKMTDYEGIVVLIHSAFITLYGSRMLVSKKIQKMRPDIIELDKQTKRMCLSLDCRYIVLEETEVNTATSKNKKPNILTNCRSLEKLISMT</sequence>
<evidence type="ECO:0000313" key="2">
    <source>
        <dbReference type="EMBL" id="ETO06011.1"/>
    </source>
</evidence>
<dbReference type="AlphaFoldDB" id="X6LXC9"/>
<proteinExistence type="predicted"/>
<dbReference type="Proteomes" id="UP000023152">
    <property type="component" value="Unassembled WGS sequence"/>
</dbReference>
<keyword evidence="1" id="KW-1133">Transmembrane helix</keyword>
<evidence type="ECO:0000313" key="3">
    <source>
        <dbReference type="Proteomes" id="UP000023152"/>
    </source>
</evidence>
<evidence type="ECO:0000256" key="1">
    <source>
        <dbReference type="SAM" id="Phobius"/>
    </source>
</evidence>
<organism evidence="2 3">
    <name type="scientific">Reticulomyxa filosa</name>
    <dbReference type="NCBI Taxonomy" id="46433"/>
    <lineage>
        <taxon>Eukaryota</taxon>
        <taxon>Sar</taxon>
        <taxon>Rhizaria</taxon>
        <taxon>Retaria</taxon>
        <taxon>Foraminifera</taxon>
        <taxon>Monothalamids</taxon>
        <taxon>Reticulomyxidae</taxon>
        <taxon>Reticulomyxa</taxon>
    </lineage>
</organism>
<accession>X6LXC9</accession>